<evidence type="ECO:0000256" key="1">
    <source>
        <dbReference type="SAM" id="SignalP"/>
    </source>
</evidence>
<dbReference type="Pfam" id="PF14273">
    <property type="entry name" value="DUF4360"/>
    <property type="match status" value="1"/>
</dbReference>
<feature type="chain" id="PRO_5040511652" description="Secreted protein" evidence="1">
    <location>
        <begin position="19"/>
        <end position="214"/>
    </location>
</feature>
<keyword evidence="3" id="KW-1185">Reference proteome</keyword>
<evidence type="ECO:0000313" key="3">
    <source>
        <dbReference type="Proteomes" id="UP000801428"/>
    </source>
</evidence>
<dbReference type="InterPro" id="IPR025649">
    <property type="entry name" value="DUF4360"/>
</dbReference>
<organism evidence="2 3">
    <name type="scientific">Curvularia kusanoi</name>
    <name type="common">Cochliobolus kusanoi</name>
    <dbReference type="NCBI Taxonomy" id="90978"/>
    <lineage>
        <taxon>Eukaryota</taxon>
        <taxon>Fungi</taxon>
        <taxon>Dikarya</taxon>
        <taxon>Ascomycota</taxon>
        <taxon>Pezizomycotina</taxon>
        <taxon>Dothideomycetes</taxon>
        <taxon>Pleosporomycetidae</taxon>
        <taxon>Pleosporales</taxon>
        <taxon>Pleosporineae</taxon>
        <taxon>Pleosporaceae</taxon>
        <taxon>Curvularia</taxon>
    </lineage>
</organism>
<accession>A0A9P4W1H6</accession>
<dbReference type="OrthoDB" id="152248at2759"/>
<dbReference type="EMBL" id="SWKU01000066">
    <property type="protein sequence ID" value="KAF2992965.1"/>
    <property type="molecule type" value="Genomic_DNA"/>
</dbReference>
<keyword evidence="1" id="KW-0732">Signal</keyword>
<evidence type="ECO:0008006" key="4">
    <source>
        <dbReference type="Google" id="ProtNLM"/>
    </source>
</evidence>
<dbReference type="PANTHER" id="PTHR38847">
    <property type="match status" value="1"/>
</dbReference>
<sequence length="214" mass="22836">MKWLLALLPLVAAAPAVTEPPSYQAGDAPDPGQVKILKVGTGGTGCPQGTVSTILSDDRSVVTLIYDSYVASIGPGVALAEQRKNCQLTLELQYPGGFQYSILSADYRGYANIEKGVTGTLKSTYYFAGLAPQSSTEYTFTGPVTGDYLKHDEADSTSTVMSPCGSKGNLLNINSQVRLTSTNSKASGLLTTDSTDLKFKQVVYVQWKKCEQKV</sequence>
<gene>
    <name evidence="2" type="ORF">E8E13_000941</name>
</gene>
<protein>
    <recommendedName>
        <fullName evidence="4">Secreted protein</fullName>
    </recommendedName>
</protein>
<feature type="signal peptide" evidence="1">
    <location>
        <begin position="1"/>
        <end position="18"/>
    </location>
</feature>
<name>A0A9P4W1H6_CURKU</name>
<dbReference type="AlphaFoldDB" id="A0A9P4W1H6"/>
<comment type="caution">
    <text evidence="2">The sequence shown here is derived from an EMBL/GenBank/DDBJ whole genome shotgun (WGS) entry which is preliminary data.</text>
</comment>
<reference evidence="2" key="1">
    <citation type="submission" date="2019-04" db="EMBL/GenBank/DDBJ databases">
        <title>Sequencing of skin fungus with MAO and IRED activity.</title>
        <authorList>
            <person name="Marsaioli A.J."/>
            <person name="Bonatto J.M.C."/>
            <person name="Reis Junior O."/>
        </authorList>
    </citation>
    <scope>NUCLEOTIDE SEQUENCE</scope>
    <source>
        <strain evidence="2">30M1</strain>
    </source>
</reference>
<dbReference type="PANTHER" id="PTHR38847:SF1">
    <property type="entry name" value="PSEUDOURIDINE SYNTHASE RSUA_RLUA-LIKE DOMAIN-CONTAINING PROTEIN"/>
    <property type="match status" value="1"/>
</dbReference>
<dbReference type="Proteomes" id="UP000801428">
    <property type="component" value="Unassembled WGS sequence"/>
</dbReference>
<evidence type="ECO:0000313" key="2">
    <source>
        <dbReference type="EMBL" id="KAF2992965.1"/>
    </source>
</evidence>
<proteinExistence type="predicted"/>